<dbReference type="InterPro" id="IPR008538">
    <property type="entry name" value="Uma2"/>
</dbReference>
<accession>A0A938B4J5</accession>
<keyword evidence="2" id="KW-0378">Hydrolase</keyword>
<evidence type="ECO:0000259" key="1">
    <source>
        <dbReference type="Pfam" id="PF05685"/>
    </source>
</evidence>
<dbReference type="GO" id="GO:0004519">
    <property type="term" value="F:endonuclease activity"/>
    <property type="evidence" value="ECO:0007669"/>
    <property type="project" value="UniProtKB-KW"/>
</dbReference>
<dbReference type="AlphaFoldDB" id="A0A938B4J5"/>
<proteinExistence type="predicted"/>
<keyword evidence="2" id="KW-0255">Endonuclease</keyword>
<keyword evidence="2" id="KW-0540">Nuclease</keyword>
<organism evidence="2 3">
    <name type="scientific">Tectimicrobiota bacterium</name>
    <dbReference type="NCBI Taxonomy" id="2528274"/>
    <lineage>
        <taxon>Bacteria</taxon>
        <taxon>Pseudomonadati</taxon>
        <taxon>Nitrospinota/Tectimicrobiota group</taxon>
        <taxon>Candidatus Tectimicrobiota</taxon>
    </lineage>
</organism>
<dbReference type="Pfam" id="PF05685">
    <property type="entry name" value="Uma2"/>
    <property type="match status" value="1"/>
</dbReference>
<comment type="caution">
    <text evidence="2">The sequence shown here is derived from an EMBL/GenBank/DDBJ whole genome shotgun (WGS) entry which is preliminary data.</text>
</comment>
<sequence length="121" mass="13536">DDCFYIQHHAAVLGKTRLNLTVDPPPDLVLEVDVTSSTALHAYTALQVPEIWRYHHGTLQIAVWRNGQYETSAHSPTFPGIPVIEGIAPCLEMSRHQGTVPALRAFRRWVRSQVERLQGGA</sequence>
<feature type="non-terminal residue" evidence="2">
    <location>
        <position position="1"/>
    </location>
</feature>
<protein>
    <submittedName>
        <fullName evidence="2">Uma2 family endonuclease</fullName>
    </submittedName>
</protein>
<name>A0A938B4J5_UNCTE</name>
<dbReference type="PANTHER" id="PTHR47152:SF1">
    <property type="entry name" value="SLL1186 PROTEIN"/>
    <property type="match status" value="1"/>
</dbReference>
<gene>
    <name evidence="2" type="ORF">FJZ47_22435</name>
</gene>
<reference evidence="2" key="1">
    <citation type="submission" date="2019-03" db="EMBL/GenBank/DDBJ databases">
        <title>Lake Tanganyika Metagenome-Assembled Genomes (MAGs).</title>
        <authorList>
            <person name="Tran P."/>
        </authorList>
    </citation>
    <scope>NUCLEOTIDE SEQUENCE</scope>
    <source>
        <strain evidence="2">K_DeepCast_65m_m2_066</strain>
    </source>
</reference>
<dbReference type="EMBL" id="VGLS01000944">
    <property type="protein sequence ID" value="MBM3226531.1"/>
    <property type="molecule type" value="Genomic_DNA"/>
</dbReference>
<evidence type="ECO:0000313" key="2">
    <source>
        <dbReference type="EMBL" id="MBM3226531.1"/>
    </source>
</evidence>
<feature type="domain" description="Putative restriction endonuclease" evidence="1">
    <location>
        <begin position="16"/>
        <end position="74"/>
    </location>
</feature>
<dbReference type="PANTHER" id="PTHR47152">
    <property type="entry name" value="SLR2084 PROTEIN-RELATED"/>
    <property type="match status" value="1"/>
</dbReference>
<evidence type="ECO:0000313" key="3">
    <source>
        <dbReference type="Proteomes" id="UP000712673"/>
    </source>
</evidence>
<dbReference type="Proteomes" id="UP000712673">
    <property type="component" value="Unassembled WGS sequence"/>
</dbReference>